<evidence type="ECO:0000313" key="3">
    <source>
        <dbReference type="EMBL" id="KAI5070501.1"/>
    </source>
</evidence>
<dbReference type="PANTHER" id="PTHR48045:SF34">
    <property type="entry name" value="ISOFLAVONE 7-O-GLUCOSYLTRANSFERASE 1-LIKE"/>
    <property type="match status" value="1"/>
</dbReference>
<evidence type="ECO:0008006" key="5">
    <source>
        <dbReference type="Google" id="ProtNLM"/>
    </source>
</evidence>
<dbReference type="OrthoDB" id="5835829at2759"/>
<sequence>MEQLLQSSQGRHVVFFTHNEQSHITPMLVLARLLVSRGLQVTCARALPATAYASYISTNNSNNTLSCTPEPKFQVESVEESPQHSCASCNACTRPRRSSSLTLCIMPGRTKSQIAFQPGMQDEVIDFIPGLMKGFRVADIPLDFLRRIPAELEGLNFLQHSKACAGIVLYNTSYALEVEAEALDALVALGLQIYPVAPMLNMDPCNITTVLYREDDKCLSWLDRQPLGSVVYVSFGSIVSLTREEVLELALGLEACGQPFLWVIRCIEGVSDVMSVLPPGFVERINTKGLIVVWAPQVAVLSHPSVGCFIFHSGLTSLLEAIWAGVPMIGDLYKISEQNTVFRVMTEGWRVALPIIHESRPHSPLRNCIETAIKEVLRDGGAAIRLRIAPLRAALKEAVGPSGISRQYLEQLVDVLLSLAHE</sequence>
<dbReference type="GO" id="GO:0008194">
    <property type="term" value="F:UDP-glycosyltransferase activity"/>
    <property type="evidence" value="ECO:0007669"/>
    <property type="project" value="InterPro"/>
</dbReference>
<dbReference type="CDD" id="cd03784">
    <property type="entry name" value="GT1_Gtf-like"/>
    <property type="match status" value="1"/>
</dbReference>
<dbReference type="Pfam" id="PF00201">
    <property type="entry name" value="UDPGT"/>
    <property type="match status" value="1"/>
</dbReference>
<evidence type="ECO:0000313" key="4">
    <source>
        <dbReference type="Proteomes" id="UP000886520"/>
    </source>
</evidence>
<dbReference type="EMBL" id="JABFUD020000014">
    <property type="protein sequence ID" value="KAI5070501.1"/>
    <property type="molecule type" value="Genomic_DNA"/>
</dbReference>
<protein>
    <recommendedName>
        <fullName evidence="5">Glycosyltransferase</fullName>
    </recommendedName>
</protein>
<dbReference type="InterPro" id="IPR002213">
    <property type="entry name" value="UDP_glucos_trans"/>
</dbReference>
<accession>A0A9D4UN09</accession>
<name>A0A9D4UN09_ADICA</name>
<dbReference type="AlphaFoldDB" id="A0A9D4UN09"/>
<proteinExistence type="inferred from homology"/>
<dbReference type="SUPFAM" id="SSF53756">
    <property type="entry name" value="UDP-Glycosyltransferase/glycogen phosphorylase"/>
    <property type="match status" value="1"/>
</dbReference>
<comment type="similarity">
    <text evidence="1">Belongs to the UDP-glycosyltransferase family.</text>
</comment>
<keyword evidence="2" id="KW-0808">Transferase</keyword>
<gene>
    <name evidence="3" type="ORF">GOP47_0014844</name>
</gene>
<dbReference type="Proteomes" id="UP000886520">
    <property type="component" value="Chromosome 14"/>
</dbReference>
<dbReference type="PANTHER" id="PTHR48045">
    <property type="entry name" value="UDP-GLYCOSYLTRANSFERASE 72B1"/>
    <property type="match status" value="1"/>
</dbReference>
<comment type="caution">
    <text evidence="3">The sequence shown here is derived from an EMBL/GenBank/DDBJ whole genome shotgun (WGS) entry which is preliminary data.</text>
</comment>
<evidence type="ECO:0000256" key="2">
    <source>
        <dbReference type="ARBA" id="ARBA00022679"/>
    </source>
</evidence>
<keyword evidence="4" id="KW-1185">Reference proteome</keyword>
<evidence type="ECO:0000256" key="1">
    <source>
        <dbReference type="ARBA" id="ARBA00009995"/>
    </source>
</evidence>
<dbReference type="Gene3D" id="3.40.50.2000">
    <property type="entry name" value="Glycogen Phosphorylase B"/>
    <property type="match status" value="3"/>
</dbReference>
<organism evidence="3 4">
    <name type="scientific">Adiantum capillus-veneris</name>
    <name type="common">Maidenhair fern</name>
    <dbReference type="NCBI Taxonomy" id="13818"/>
    <lineage>
        <taxon>Eukaryota</taxon>
        <taxon>Viridiplantae</taxon>
        <taxon>Streptophyta</taxon>
        <taxon>Embryophyta</taxon>
        <taxon>Tracheophyta</taxon>
        <taxon>Polypodiopsida</taxon>
        <taxon>Polypodiidae</taxon>
        <taxon>Polypodiales</taxon>
        <taxon>Pteridineae</taxon>
        <taxon>Pteridaceae</taxon>
        <taxon>Vittarioideae</taxon>
        <taxon>Adiantum</taxon>
    </lineage>
</organism>
<dbReference type="FunFam" id="3.40.50.2000:FF:000056">
    <property type="entry name" value="Glycosyltransferase"/>
    <property type="match status" value="1"/>
</dbReference>
<reference evidence="3" key="1">
    <citation type="submission" date="2021-01" db="EMBL/GenBank/DDBJ databases">
        <title>Adiantum capillus-veneris genome.</title>
        <authorList>
            <person name="Fang Y."/>
            <person name="Liao Q."/>
        </authorList>
    </citation>
    <scope>NUCLEOTIDE SEQUENCE</scope>
    <source>
        <strain evidence="3">H3</strain>
        <tissue evidence="3">Leaf</tissue>
    </source>
</reference>